<dbReference type="InterPro" id="IPR008949">
    <property type="entry name" value="Isoprenoid_synthase_dom_sf"/>
</dbReference>
<dbReference type="Proteomes" id="UP000254879">
    <property type="component" value="Unassembled WGS sequence"/>
</dbReference>
<evidence type="ECO:0000313" key="7">
    <source>
        <dbReference type="EMBL" id="STY45647.1"/>
    </source>
</evidence>
<keyword evidence="5" id="KW-0460">Magnesium</keyword>
<dbReference type="PANTHER" id="PTHR12001">
    <property type="entry name" value="GERANYLGERANYL PYROPHOSPHATE SYNTHASE"/>
    <property type="match status" value="1"/>
</dbReference>
<dbReference type="EC" id="2.5.1.30" evidence="7"/>
<dbReference type="InterPro" id="IPR000092">
    <property type="entry name" value="Polyprenyl_synt"/>
</dbReference>
<comment type="cofactor">
    <cofactor evidence="1">
        <name>Mg(2+)</name>
        <dbReference type="ChEBI" id="CHEBI:18420"/>
    </cofactor>
</comment>
<dbReference type="EMBL" id="UGPG01000001">
    <property type="protein sequence ID" value="STY45647.1"/>
    <property type="molecule type" value="Genomic_DNA"/>
</dbReference>
<dbReference type="GO" id="GO:0046872">
    <property type="term" value="F:metal ion binding"/>
    <property type="evidence" value="ECO:0007669"/>
    <property type="project" value="UniProtKB-KW"/>
</dbReference>
<proteinExistence type="inferred from homology"/>
<dbReference type="Gene3D" id="1.10.600.10">
    <property type="entry name" value="Farnesyl Diphosphate Synthase"/>
    <property type="match status" value="1"/>
</dbReference>
<protein>
    <submittedName>
        <fullName evidence="7">Heptaprenyl diphosphate synthase component 2</fullName>
        <ecNumber evidence="7">2.5.1.30</ecNumber>
    </submittedName>
</protein>
<evidence type="ECO:0000256" key="5">
    <source>
        <dbReference type="ARBA" id="ARBA00022842"/>
    </source>
</evidence>
<evidence type="ECO:0000256" key="1">
    <source>
        <dbReference type="ARBA" id="ARBA00001946"/>
    </source>
</evidence>
<dbReference type="PROSITE" id="PS00444">
    <property type="entry name" value="POLYPRENYL_SYNTHASE_2"/>
    <property type="match status" value="1"/>
</dbReference>
<keyword evidence="3 6" id="KW-0808">Transferase</keyword>
<organism evidence="7 8">
    <name type="scientific">Listeria grayi</name>
    <name type="common">Listeria murrayi</name>
    <dbReference type="NCBI Taxonomy" id="1641"/>
    <lineage>
        <taxon>Bacteria</taxon>
        <taxon>Bacillati</taxon>
        <taxon>Bacillota</taxon>
        <taxon>Bacilli</taxon>
        <taxon>Bacillales</taxon>
        <taxon>Listeriaceae</taxon>
        <taxon>Listeria</taxon>
    </lineage>
</organism>
<dbReference type="SUPFAM" id="SSF48576">
    <property type="entry name" value="Terpenoid synthases"/>
    <property type="match status" value="1"/>
</dbReference>
<dbReference type="PROSITE" id="PS00723">
    <property type="entry name" value="POLYPRENYL_SYNTHASE_1"/>
    <property type="match status" value="1"/>
</dbReference>
<dbReference type="Pfam" id="PF00348">
    <property type="entry name" value="polyprenyl_synt"/>
    <property type="match status" value="1"/>
</dbReference>
<gene>
    <name evidence="7" type="primary">hepT_2</name>
    <name evidence="7" type="ORF">NCTC10815_03031</name>
</gene>
<accession>A0A378MGZ7</accession>
<sequence>MTSMKLNFLYPNIEKDMDMINHELKQAIISAEAETTTASALHLLEAGGKRIRPLFVCLTARLTEKPDQSKMKYAAVAVELIHMASIVHDDVVDNASLRRGRETIKSRWGNHIAMYTGDYLFAKSLDYMTNIKEIEAHEMLASVTVELATGEIEQLKSKYDVTQSIRTYLRRIKRKTALLIAVSCGLGAVISGQDAATTKKLYQFGYYVGMAFQIQDDVLDFVGSQKELGKPAGEDLRQGNITLPVFMAMASEPTFKTKLQQLSSESSADFIAECISIVKASKAAEQADEIADRYLEKATAILETLPRSTARKSLKQIVSSLEKRKS</sequence>
<dbReference type="PANTHER" id="PTHR12001:SF69">
    <property type="entry name" value="ALL TRANS-POLYPRENYL-DIPHOSPHATE SYNTHASE PDSS1"/>
    <property type="match status" value="1"/>
</dbReference>
<dbReference type="GO" id="GO:0008299">
    <property type="term" value="P:isoprenoid biosynthetic process"/>
    <property type="evidence" value="ECO:0007669"/>
    <property type="project" value="InterPro"/>
</dbReference>
<evidence type="ECO:0000313" key="8">
    <source>
        <dbReference type="Proteomes" id="UP000254879"/>
    </source>
</evidence>
<evidence type="ECO:0000256" key="4">
    <source>
        <dbReference type="ARBA" id="ARBA00022723"/>
    </source>
</evidence>
<dbReference type="NCBIfam" id="TIGR02748">
    <property type="entry name" value="GerC3_HepT"/>
    <property type="match status" value="1"/>
</dbReference>
<evidence type="ECO:0000256" key="3">
    <source>
        <dbReference type="ARBA" id="ARBA00022679"/>
    </source>
</evidence>
<dbReference type="InterPro" id="IPR014119">
    <property type="entry name" value="GerC3_HepT"/>
</dbReference>
<dbReference type="InterPro" id="IPR033749">
    <property type="entry name" value="Polyprenyl_synt_CS"/>
</dbReference>
<keyword evidence="4" id="KW-0479">Metal-binding</keyword>
<name>A0A378MGZ7_LISGR</name>
<dbReference type="SFLD" id="SFLDS00005">
    <property type="entry name" value="Isoprenoid_Synthase_Type_I"/>
    <property type="match status" value="1"/>
</dbReference>
<dbReference type="CDD" id="cd00685">
    <property type="entry name" value="Trans_IPPS_HT"/>
    <property type="match status" value="1"/>
</dbReference>
<dbReference type="GO" id="GO:0000010">
    <property type="term" value="F:heptaprenyl diphosphate synthase activity"/>
    <property type="evidence" value="ECO:0007669"/>
    <property type="project" value="UniProtKB-EC"/>
</dbReference>
<reference evidence="7 8" key="1">
    <citation type="submission" date="2018-06" db="EMBL/GenBank/DDBJ databases">
        <authorList>
            <consortium name="Pathogen Informatics"/>
            <person name="Doyle S."/>
        </authorList>
    </citation>
    <scope>NUCLEOTIDE SEQUENCE [LARGE SCALE GENOMIC DNA]</scope>
    <source>
        <strain evidence="8">NCTC 10815</strain>
    </source>
</reference>
<evidence type="ECO:0000256" key="6">
    <source>
        <dbReference type="RuleBase" id="RU004466"/>
    </source>
</evidence>
<comment type="similarity">
    <text evidence="2 6">Belongs to the FPP/GGPP synthase family.</text>
</comment>
<evidence type="ECO:0000256" key="2">
    <source>
        <dbReference type="ARBA" id="ARBA00006706"/>
    </source>
</evidence>
<dbReference type="AlphaFoldDB" id="A0A378MGZ7"/>